<dbReference type="Proteomes" id="UP000829291">
    <property type="component" value="Chromosome 7"/>
</dbReference>
<dbReference type="SMART" id="SM00409">
    <property type="entry name" value="IG"/>
    <property type="match status" value="4"/>
</dbReference>
<organism evidence="11">
    <name type="scientific">Neodiprion lecontei</name>
    <name type="common">Redheaded pine sawfly</name>
    <dbReference type="NCBI Taxonomy" id="441921"/>
    <lineage>
        <taxon>Eukaryota</taxon>
        <taxon>Metazoa</taxon>
        <taxon>Ecdysozoa</taxon>
        <taxon>Arthropoda</taxon>
        <taxon>Hexapoda</taxon>
        <taxon>Insecta</taxon>
        <taxon>Pterygota</taxon>
        <taxon>Neoptera</taxon>
        <taxon>Endopterygota</taxon>
        <taxon>Hymenoptera</taxon>
        <taxon>Tenthredinoidea</taxon>
        <taxon>Diprionidae</taxon>
        <taxon>Diprioninae</taxon>
        <taxon>Neodiprion</taxon>
    </lineage>
</organism>
<dbReference type="Pfam" id="PF13927">
    <property type="entry name" value="Ig_3"/>
    <property type="match status" value="1"/>
</dbReference>
<keyword evidence="8" id="KW-0732">Signal</keyword>
<evidence type="ECO:0000256" key="6">
    <source>
        <dbReference type="SAM" id="MobiDB-lite"/>
    </source>
</evidence>
<protein>
    <submittedName>
        <fullName evidence="11">Kin of IRRE-like protein 2 isoform X1</fullName>
    </submittedName>
</protein>
<dbReference type="InterPro" id="IPR013783">
    <property type="entry name" value="Ig-like_fold"/>
</dbReference>
<evidence type="ECO:0000313" key="10">
    <source>
        <dbReference type="Proteomes" id="UP000829291"/>
    </source>
</evidence>
<dbReference type="Gene3D" id="2.60.40.10">
    <property type="entry name" value="Immunoglobulins"/>
    <property type="match status" value="5"/>
</dbReference>
<feature type="compositionally biased region" description="Pro residues" evidence="6">
    <location>
        <begin position="645"/>
        <end position="655"/>
    </location>
</feature>
<dbReference type="OrthoDB" id="10039395at2759"/>
<keyword evidence="4" id="KW-0325">Glycoprotein</keyword>
<dbReference type="InParanoid" id="A0A6J0C2J1"/>
<dbReference type="GeneID" id="107224910"/>
<keyword evidence="7" id="KW-0812">Transmembrane</keyword>
<feature type="domain" description="Ig-like" evidence="9">
    <location>
        <begin position="243"/>
        <end position="331"/>
    </location>
</feature>
<reference evidence="11" key="1">
    <citation type="submission" date="2025-08" db="UniProtKB">
        <authorList>
            <consortium name="RefSeq"/>
        </authorList>
    </citation>
    <scope>IDENTIFICATION</scope>
    <source>
        <tissue evidence="11">Thorax and Abdomen</tissue>
    </source>
</reference>
<evidence type="ECO:0000259" key="9">
    <source>
        <dbReference type="PROSITE" id="PS50835"/>
    </source>
</evidence>
<dbReference type="KEGG" id="nlo:107224910"/>
<keyword evidence="10" id="KW-1185">Reference proteome</keyword>
<feature type="transmembrane region" description="Helical" evidence="7">
    <location>
        <begin position="543"/>
        <end position="567"/>
    </location>
</feature>
<dbReference type="InterPro" id="IPR013162">
    <property type="entry name" value="CD80_C2-set"/>
</dbReference>
<dbReference type="SMART" id="SM00408">
    <property type="entry name" value="IGc2"/>
    <property type="match status" value="2"/>
</dbReference>
<dbReference type="PANTHER" id="PTHR11640">
    <property type="entry name" value="NEPHRIN"/>
    <property type="match status" value="1"/>
</dbReference>
<dbReference type="PROSITE" id="PS50835">
    <property type="entry name" value="IG_LIKE"/>
    <property type="match status" value="4"/>
</dbReference>
<gene>
    <name evidence="11" type="primary">LOC107224910</name>
</gene>
<dbReference type="GO" id="GO:0005886">
    <property type="term" value="C:plasma membrane"/>
    <property type="evidence" value="ECO:0007669"/>
    <property type="project" value="TreeGrafter"/>
</dbReference>
<feature type="signal peptide" evidence="8">
    <location>
        <begin position="1"/>
        <end position="25"/>
    </location>
</feature>
<name>A0A6J0C2J1_NEOLC</name>
<dbReference type="InterPro" id="IPR003598">
    <property type="entry name" value="Ig_sub2"/>
</dbReference>
<dbReference type="PANTHER" id="PTHR11640:SF154">
    <property type="entry name" value="IRREGULAR CHIASM C-ROUGHEST PROTEIN-LIKE PROTEIN"/>
    <property type="match status" value="1"/>
</dbReference>
<keyword evidence="3" id="KW-1015">Disulfide bond</keyword>
<evidence type="ECO:0000256" key="3">
    <source>
        <dbReference type="ARBA" id="ARBA00023157"/>
    </source>
</evidence>
<dbReference type="RefSeq" id="XP_015520644.1">
    <property type="nucleotide sequence ID" value="XM_015665158.2"/>
</dbReference>
<dbReference type="InterPro" id="IPR003599">
    <property type="entry name" value="Ig_sub"/>
</dbReference>
<dbReference type="GO" id="GO:0098609">
    <property type="term" value="P:cell-cell adhesion"/>
    <property type="evidence" value="ECO:0007669"/>
    <property type="project" value="TreeGrafter"/>
</dbReference>
<feature type="domain" description="Ig-like" evidence="9">
    <location>
        <begin position="336"/>
        <end position="424"/>
    </location>
</feature>
<keyword evidence="2 7" id="KW-0472">Membrane</keyword>
<feature type="region of interest" description="Disordered" evidence="6">
    <location>
        <begin position="640"/>
        <end position="698"/>
    </location>
</feature>
<feature type="domain" description="Ig-like" evidence="9">
    <location>
        <begin position="131"/>
        <end position="236"/>
    </location>
</feature>
<evidence type="ECO:0000256" key="8">
    <source>
        <dbReference type="SAM" id="SignalP"/>
    </source>
</evidence>
<evidence type="ECO:0000256" key="2">
    <source>
        <dbReference type="ARBA" id="ARBA00023136"/>
    </source>
</evidence>
<accession>A0A6J0C2J1</accession>
<evidence type="ECO:0000256" key="4">
    <source>
        <dbReference type="ARBA" id="ARBA00023180"/>
    </source>
</evidence>
<proteinExistence type="predicted"/>
<dbReference type="InterPro" id="IPR007110">
    <property type="entry name" value="Ig-like_dom"/>
</dbReference>
<feature type="compositionally biased region" description="Polar residues" evidence="6">
    <location>
        <begin position="688"/>
        <end position="698"/>
    </location>
</feature>
<keyword evidence="5" id="KW-0393">Immunoglobulin domain</keyword>
<comment type="subcellular location">
    <subcellularLocation>
        <location evidence="1">Membrane</location>
        <topology evidence="1">Single-pass type I membrane protein</topology>
    </subcellularLocation>
</comment>
<dbReference type="GO" id="GO:0050839">
    <property type="term" value="F:cell adhesion molecule binding"/>
    <property type="evidence" value="ECO:0007669"/>
    <property type="project" value="TreeGrafter"/>
</dbReference>
<dbReference type="SUPFAM" id="SSF48726">
    <property type="entry name" value="Immunoglobulin"/>
    <property type="match status" value="4"/>
</dbReference>
<sequence>MLSEWSSCLRFLIAAALLLPDGCLGIQKFEETPGYTEVNPGQDAKLSCRVRDKRGQCIWQKDNKLIGMLMKKYEWAAAPDAGDCSLWVRSADLTFDDGIWQCQVTLSDFAAQDALTSDPARLVVRVSPKRPDIEYGQITILPGSNVTARAGEVAHLSCASRYGNPPALLRWYLGETEIRPLRPQVNSTEKENPRTWMARSVVDVLAERSRYGEPIRCVAQHAAYANPSSTLATEVRFDVRYAPETRLVGAPGGGVHLEEDRDRLAVRCVANANPPASILWKRSTGLGGATEVVSRDETLILSPIQRSHAGRYFCEAANSVGESSPLSLQISINYPPKITSVGPERLTTALLYTGASFECYADAMPPPEYRWLQVFPDGREPQVRGQGQRFFLNNVTYDQQGQYICLALNVINGNTREARSDPVSLQVVGAPRVVRPARSETSIVSATEGGPARLEIRLCSDPRPRLVAWEWGRIRLHAGEVLESRYRALDLEPLAFAEDCYAAILELTSTAKEDQRLYNVTVENDRGSDRRTLMLRVNEPGQIPLVIGAVAGFTVLSILIMGFVCFLRTEHCCFARNTVPALQQVHCSGKPQQSECAREVEDTRLGIETMERTTQRYAHQKQLQAHTLKPVSSLHYQQCYDHEPQPQPHPQPQPLQPQRHQRHHHRQHHVKQPLHGPQCELQTRHPDTSTNDSTTSLW</sequence>
<feature type="domain" description="Ig-like" evidence="9">
    <location>
        <begin position="27"/>
        <end position="116"/>
    </location>
</feature>
<dbReference type="AlphaFoldDB" id="A0A6J0C2J1"/>
<feature type="compositionally biased region" description="Basic residues" evidence="6">
    <location>
        <begin position="659"/>
        <end position="672"/>
    </location>
</feature>
<evidence type="ECO:0000256" key="7">
    <source>
        <dbReference type="SAM" id="Phobius"/>
    </source>
</evidence>
<keyword evidence="7" id="KW-1133">Transmembrane helix</keyword>
<dbReference type="InterPro" id="IPR036179">
    <property type="entry name" value="Ig-like_dom_sf"/>
</dbReference>
<dbReference type="Pfam" id="PF08205">
    <property type="entry name" value="C2-set_2"/>
    <property type="match status" value="1"/>
</dbReference>
<evidence type="ECO:0000313" key="11">
    <source>
        <dbReference type="RefSeq" id="XP_015520644.1"/>
    </source>
</evidence>
<feature type="chain" id="PRO_5027024125" evidence="8">
    <location>
        <begin position="26"/>
        <end position="698"/>
    </location>
</feature>
<evidence type="ECO:0000256" key="5">
    <source>
        <dbReference type="ARBA" id="ARBA00023319"/>
    </source>
</evidence>
<dbReference type="GO" id="GO:0005911">
    <property type="term" value="C:cell-cell junction"/>
    <property type="evidence" value="ECO:0007669"/>
    <property type="project" value="TreeGrafter"/>
</dbReference>
<dbReference type="InterPro" id="IPR051275">
    <property type="entry name" value="Cell_adhesion_signaling"/>
</dbReference>
<evidence type="ECO:0000256" key="1">
    <source>
        <dbReference type="ARBA" id="ARBA00004479"/>
    </source>
</evidence>